<dbReference type="NCBIfam" id="TIGR02039">
    <property type="entry name" value="CysD"/>
    <property type="match status" value="1"/>
</dbReference>
<evidence type="ECO:0000256" key="6">
    <source>
        <dbReference type="ARBA" id="ARBA00022741"/>
    </source>
</evidence>
<dbReference type="EC" id="2.7.7.4" evidence="2"/>
<dbReference type="Gene3D" id="3.40.50.620">
    <property type="entry name" value="HUPs"/>
    <property type="match status" value="1"/>
</dbReference>
<dbReference type="InterPro" id="IPR050128">
    <property type="entry name" value="Sulfate_adenylyltrnsfr_sub2"/>
</dbReference>
<dbReference type="GO" id="GO:0004781">
    <property type="term" value="F:sulfate adenylyltransferase (ATP) activity"/>
    <property type="evidence" value="ECO:0007669"/>
    <property type="project" value="UniProtKB-EC"/>
</dbReference>
<organism evidence="13 14">
    <name type="scientific">Candidatus Afipia apatlaquensis</name>
    <dbReference type="NCBI Taxonomy" id="2712852"/>
    <lineage>
        <taxon>Bacteria</taxon>
        <taxon>Pseudomonadati</taxon>
        <taxon>Pseudomonadota</taxon>
        <taxon>Alphaproteobacteria</taxon>
        <taxon>Hyphomicrobiales</taxon>
        <taxon>Nitrobacteraceae</taxon>
        <taxon>Afipia</taxon>
    </lineage>
</organism>
<protein>
    <recommendedName>
        <fullName evidence="3">Sulfate adenylyltransferase subunit 2</fullName>
        <ecNumber evidence="2">2.7.7.4</ecNumber>
    </recommendedName>
    <alternativeName>
        <fullName evidence="8">ATP-sulfurylase small subunit</fullName>
    </alternativeName>
    <alternativeName>
        <fullName evidence="9">Sulfate adenylate transferase</fullName>
    </alternativeName>
</protein>
<dbReference type="NCBIfam" id="NF003587">
    <property type="entry name" value="PRK05253.1"/>
    <property type="match status" value="1"/>
</dbReference>
<feature type="domain" description="Phosphoadenosine phosphosulphate reductase" evidence="12">
    <location>
        <begin position="38"/>
        <end position="264"/>
    </location>
</feature>
<keyword evidence="14" id="KW-1185">Reference proteome</keyword>
<comment type="caution">
    <text evidence="13">The sequence shown here is derived from an EMBL/GenBank/DDBJ whole genome shotgun (WGS) entry which is preliminary data.</text>
</comment>
<evidence type="ECO:0000256" key="7">
    <source>
        <dbReference type="ARBA" id="ARBA00022840"/>
    </source>
</evidence>
<evidence type="ECO:0000256" key="11">
    <source>
        <dbReference type="SAM" id="MobiDB-lite"/>
    </source>
</evidence>
<dbReference type="PIRSF" id="PIRSF002936">
    <property type="entry name" value="CysDAde_trans"/>
    <property type="match status" value="1"/>
</dbReference>
<evidence type="ECO:0000259" key="12">
    <source>
        <dbReference type="Pfam" id="PF01507"/>
    </source>
</evidence>
<gene>
    <name evidence="13" type="primary">cysD</name>
    <name evidence="13" type="ORF">G4V63_02715</name>
</gene>
<comment type="catalytic activity">
    <reaction evidence="10">
        <text>sulfate + ATP + H(+) = adenosine 5'-phosphosulfate + diphosphate</text>
        <dbReference type="Rhea" id="RHEA:18133"/>
        <dbReference type="ChEBI" id="CHEBI:15378"/>
        <dbReference type="ChEBI" id="CHEBI:16189"/>
        <dbReference type="ChEBI" id="CHEBI:30616"/>
        <dbReference type="ChEBI" id="CHEBI:33019"/>
        <dbReference type="ChEBI" id="CHEBI:58243"/>
        <dbReference type="EC" id="2.7.7.4"/>
    </reaction>
</comment>
<evidence type="ECO:0000256" key="8">
    <source>
        <dbReference type="ARBA" id="ARBA00030256"/>
    </source>
</evidence>
<evidence type="ECO:0000256" key="4">
    <source>
        <dbReference type="ARBA" id="ARBA00022679"/>
    </source>
</evidence>
<dbReference type="GO" id="GO:0000103">
    <property type="term" value="P:sulfate assimilation"/>
    <property type="evidence" value="ECO:0007669"/>
    <property type="project" value="InterPro"/>
</dbReference>
<evidence type="ECO:0000313" key="13">
    <source>
        <dbReference type="EMBL" id="NGX94182.1"/>
    </source>
</evidence>
<dbReference type="InterPro" id="IPR011784">
    <property type="entry name" value="SO4_adenylTrfase_ssu"/>
</dbReference>
<accession>A0A7C9RDK6</accession>
<sequence length="310" mass="35612">MTVVDVPSGYDVHFSHIRRLEAESIAIIREVAACFQRPVLLYSIGKDSSVLLHLAQKAFAPARLPFPVLHVDTGWKFRDMIAHRDNTAAQLGFQLLIHTNEEAARAGITPFTASSAVYNHAMKTEGLKQAMARWGFDAAIGGARRDEEKSRAKERIFSHRNTAHRWEPKTQRPEFWHAWNTHLAPGESMRVFPLSNWTERDIWDYIWIESIALVPLYIAKSRPVIRRQNTWIMVDDDRMPLKPGEQPELRSVRFRSIGCYPYTGAIESTAATLADILLEMRSTRMSERQGRLIDHDQPGSMERKKQEGYF</sequence>
<dbReference type="NCBIfam" id="NF009214">
    <property type="entry name" value="PRK12563.1"/>
    <property type="match status" value="1"/>
</dbReference>
<evidence type="ECO:0000256" key="3">
    <source>
        <dbReference type="ARBA" id="ARBA00022004"/>
    </source>
</evidence>
<dbReference type="PANTHER" id="PTHR43196:SF1">
    <property type="entry name" value="SULFATE ADENYLYLTRANSFERASE SUBUNIT 2"/>
    <property type="match status" value="1"/>
</dbReference>
<keyword evidence="6" id="KW-0547">Nucleotide-binding</keyword>
<dbReference type="InterPro" id="IPR002500">
    <property type="entry name" value="PAPS_reduct_dom"/>
</dbReference>
<dbReference type="SUPFAM" id="SSF52402">
    <property type="entry name" value="Adenine nucleotide alpha hydrolases-like"/>
    <property type="match status" value="1"/>
</dbReference>
<evidence type="ECO:0000256" key="1">
    <source>
        <dbReference type="ARBA" id="ARBA00008885"/>
    </source>
</evidence>
<dbReference type="FunFam" id="3.40.50.620:FF:000002">
    <property type="entry name" value="Sulfate adenylyltransferase subunit 2"/>
    <property type="match status" value="1"/>
</dbReference>
<keyword evidence="7" id="KW-0067">ATP-binding</keyword>
<proteinExistence type="inferred from homology"/>
<evidence type="ECO:0000256" key="5">
    <source>
        <dbReference type="ARBA" id="ARBA00022695"/>
    </source>
</evidence>
<dbReference type="EMBL" id="JAAMRR010000141">
    <property type="protein sequence ID" value="NGX94182.1"/>
    <property type="molecule type" value="Genomic_DNA"/>
</dbReference>
<dbReference type="Proteomes" id="UP000480266">
    <property type="component" value="Unassembled WGS sequence"/>
</dbReference>
<dbReference type="Pfam" id="PF01507">
    <property type="entry name" value="PAPS_reduct"/>
    <property type="match status" value="1"/>
</dbReference>
<evidence type="ECO:0000256" key="10">
    <source>
        <dbReference type="ARBA" id="ARBA00049370"/>
    </source>
</evidence>
<evidence type="ECO:0000256" key="9">
    <source>
        <dbReference type="ARBA" id="ARBA00031812"/>
    </source>
</evidence>
<dbReference type="AlphaFoldDB" id="A0A7C9RDK6"/>
<feature type="region of interest" description="Disordered" evidence="11">
    <location>
        <begin position="288"/>
        <end position="310"/>
    </location>
</feature>
<dbReference type="PANTHER" id="PTHR43196">
    <property type="entry name" value="SULFATE ADENYLYLTRANSFERASE SUBUNIT 2"/>
    <property type="match status" value="1"/>
</dbReference>
<keyword evidence="4 13" id="KW-0808">Transferase</keyword>
<evidence type="ECO:0000313" key="14">
    <source>
        <dbReference type="Proteomes" id="UP000480266"/>
    </source>
</evidence>
<comment type="similarity">
    <text evidence="1">Belongs to the PAPS reductase family. CysD subfamily.</text>
</comment>
<name>A0A7C9RDK6_9BRAD</name>
<reference evidence="13" key="1">
    <citation type="submission" date="2020-02" db="EMBL/GenBank/DDBJ databases">
        <title>Draft genome sequence of Candidatus Afipia apatlaquensis IBT-C3, a potential strain for decolorization of textile dyes.</title>
        <authorList>
            <person name="Sanchez-Reyes A."/>
            <person name="Breton-Deval L."/>
            <person name="Mangelson H."/>
            <person name="Sanchez-Flores A."/>
        </authorList>
    </citation>
    <scope>NUCLEOTIDE SEQUENCE [LARGE SCALE GENOMIC DNA]</scope>
    <source>
        <strain evidence="13">IBT-C3</strain>
    </source>
</reference>
<dbReference type="GO" id="GO:0005524">
    <property type="term" value="F:ATP binding"/>
    <property type="evidence" value="ECO:0007669"/>
    <property type="project" value="UniProtKB-KW"/>
</dbReference>
<evidence type="ECO:0000256" key="2">
    <source>
        <dbReference type="ARBA" id="ARBA00012391"/>
    </source>
</evidence>
<keyword evidence="5 13" id="KW-0548">Nucleotidyltransferase</keyword>
<dbReference type="InterPro" id="IPR014729">
    <property type="entry name" value="Rossmann-like_a/b/a_fold"/>
</dbReference>